<proteinExistence type="predicted"/>
<evidence type="ECO:0000256" key="3">
    <source>
        <dbReference type="ARBA" id="ARBA00022448"/>
    </source>
</evidence>
<gene>
    <name evidence="11" type="primary">cysW</name>
    <name evidence="11" type="ORF">CU103_04835</name>
</gene>
<evidence type="ECO:0000313" key="12">
    <source>
        <dbReference type="Proteomes" id="UP000241764"/>
    </source>
</evidence>
<dbReference type="GO" id="GO:0015419">
    <property type="term" value="F:ABC-type sulfate transporter activity"/>
    <property type="evidence" value="ECO:0007669"/>
    <property type="project" value="InterPro"/>
</dbReference>
<organism evidence="11 12">
    <name type="scientific">Phyllobacterium sophorae</name>
    <dbReference type="NCBI Taxonomy" id="1520277"/>
    <lineage>
        <taxon>Bacteria</taxon>
        <taxon>Pseudomonadati</taxon>
        <taxon>Pseudomonadota</taxon>
        <taxon>Alphaproteobacteria</taxon>
        <taxon>Hyphomicrobiales</taxon>
        <taxon>Phyllobacteriaceae</taxon>
        <taxon>Phyllobacterium</taxon>
    </lineage>
</organism>
<dbReference type="OrthoDB" id="9774448at2"/>
<dbReference type="Pfam" id="PF00528">
    <property type="entry name" value="BPD_transp_1"/>
    <property type="match status" value="1"/>
</dbReference>
<dbReference type="NCBIfam" id="TIGR02140">
    <property type="entry name" value="permease_CysW"/>
    <property type="match status" value="1"/>
</dbReference>
<keyword evidence="5 9" id="KW-1133">Transmembrane helix</keyword>
<dbReference type="NCBIfam" id="TIGR00969">
    <property type="entry name" value="3a0106s02"/>
    <property type="match status" value="1"/>
</dbReference>
<evidence type="ECO:0000259" key="10">
    <source>
        <dbReference type="PROSITE" id="PS50928"/>
    </source>
</evidence>
<evidence type="ECO:0000256" key="1">
    <source>
        <dbReference type="ARBA" id="ARBA00004651"/>
    </source>
</evidence>
<dbReference type="AlphaFoldDB" id="A0A2P7BHI6"/>
<name>A0A2P7BHI6_9HYPH</name>
<comment type="subunit">
    <text evidence="2">The complex is composed of two ATP-binding proteins (CysA), two transmembrane proteins (CysT and CysW) and a solute-binding protein (CysP).</text>
</comment>
<evidence type="ECO:0000256" key="7">
    <source>
        <dbReference type="ARBA" id="ARBA00023136"/>
    </source>
</evidence>
<evidence type="ECO:0000256" key="2">
    <source>
        <dbReference type="ARBA" id="ARBA00011779"/>
    </source>
</evidence>
<dbReference type="RefSeq" id="WP_106662808.1">
    <property type="nucleotide sequence ID" value="NZ_PGGM01000002.1"/>
</dbReference>
<dbReference type="InterPro" id="IPR000515">
    <property type="entry name" value="MetI-like"/>
</dbReference>
<dbReference type="CDD" id="cd06261">
    <property type="entry name" value="TM_PBP2"/>
    <property type="match status" value="1"/>
</dbReference>
<sequence>MQNAADLVVPAIAVQPSRRHGARPSRPSHWLLIISAILLSVLFIGVPMLVIFTYAFREGIAVYFSQIAQPATLHAVWLTVLTAIVVVPINMVFGICVAWLVTRFRFPGRRLLITFVEIPFSVSPIVAGVTYLFLYGSQGLLGPLLDSYDIKIMFTVPAIILVSLFVTSPFVARELIPLMQAQGSEDEEAAITLGATGLQTFFYITLPNIRWALLYGAVLCNARVMGEFGAVSVVSGAIRGQTNTLPLQIELLFNDYNVTGAFAASSTLALIAVVTLVLKYLLERKQTS</sequence>
<comment type="caution">
    <text evidence="11">The sequence shown here is derived from an EMBL/GenBank/DDBJ whole genome shotgun (WGS) entry which is preliminary data.</text>
</comment>
<feature type="transmembrane region" description="Helical" evidence="9">
    <location>
        <begin position="154"/>
        <end position="172"/>
    </location>
</feature>
<dbReference type="PANTHER" id="PTHR30406:SF9">
    <property type="entry name" value="SULFATE TRANSPORT SYSTEM PERMEASE PROTEIN CYSW"/>
    <property type="match status" value="1"/>
</dbReference>
<feature type="transmembrane region" description="Helical" evidence="9">
    <location>
        <begin position="112"/>
        <end position="134"/>
    </location>
</feature>
<keyword evidence="4 9" id="KW-0812">Transmembrane</keyword>
<evidence type="ECO:0000256" key="4">
    <source>
        <dbReference type="ARBA" id="ARBA00022692"/>
    </source>
</evidence>
<dbReference type="InterPro" id="IPR011866">
    <property type="entry name" value="CysW_permease"/>
</dbReference>
<comment type="function">
    <text evidence="8">Part of the ABC transporter complex CysAWTP (TC 3.A.1.6.1) involved in sulfate/thiosulfate import. Probably responsible for the translocation of the substrate across the membrane.</text>
</comment>
<evidence type="ECO:0000256" key="6">
    <source>
        <dbReference type="ARBA" id="ARBA00023032"/>
    </source>
</evidence>
<accession>A0A2P7BHI6</accession>
<feature type="transmembrane region" description="Helical" evidence="9">
    <location>
        <begin position="76"/>
        <end position="100"/>
    </location>
</feature>
<keyword evidence="6" id="KW-0764">Sulfate transport</keyword>
<dbReference type="InterPro" id="IPR035906">
    <property type="entry name" value="MetI-like_sf"/>
</dbReference>
<comment type="subcellular location">
    <subcellularLocation>
        <location evidence="1">Cell membrane</location>
        <topology evidence="1">Multi-pass membrane protein</topology>
    </subcellularLocation>
</comment>
<evidence type="ECO:0000256" key="8">
    <source>
        <dbReference type="ARBA" id="ARBA00025323"/>
    </source>
</evidence>
<feature type="domain" description="ABC transmembrane type-1" evidence="10">
    <location>
        <begin position="76"/>
        <end position="283"/>
    </location>
</feature>
<dbReference type="InterPro" id="IPR005667">
    <property type="entry name" value="Sulph_transpt2"/>
</dbReference>
<feature type="transmembrane region" description="Helical" evidence="9">
    <location>
        <begin position="212"/>
        <end position="238"/>
    </location>
</feature>
<protein>
    <submittedName>
        <fullName evidence="11">Sulfate ABC transporter permease subunit CysW</fullName>
    </submittedName>
</protein>
<evidence type="ECO:0000313" key="11">
    <source>
        <dbReference type="EMBL" id="PSH65941.1"/>
    </source>
</evidence>
<dbReference type="Gene3D" id="1.10.3720.10">
    <property type="entry name" value="MetI-like"/>
    <property type="match status" value="1"/>
</dbReference>
<dbReference type="EMBL" id="PGGM01000002">
    <property type="protein sequence ID" value="PSH65941.1"/>
    <property type="molecule type" value="Genomic_DNA"/>
</dbReference>
<keyword evidence="12" id="KW-1185">Reference proteome</keyword>
<keyword evidence="7 9" id="KW-0472">Membrane</keyword>
<dbReference type="PROSITE" id="PS50928">
    <property type="entry name" value="ABC_TM1"/>
    <property type="match status" value="1"/>
</dbReference>
<dbReference type="Proteomes" id="UP000241764">
    <property type="component" value="Unassembled WGS sequence"/>
</dbReference>
<dbReference type="GO" id="GO:0005886">
    <property type="term" value="C:plasma membrane"/>
    <property type="evidence" value="ECO:0007669"/>
    <property type="project" value="UniProtKB-SubCell"/>
</dbReference>
<reference evidence="12" key="1">
    <citation type="submission" date="2017-11" db="EMBL/GenBank/DDBJ databases">
        <authorList>
            <person name="Kuznetsova I."/>
            <person name="Sazanova A."/>
            <person name="Chirak E."/>
            <person name="Safronova V."/>
            <person name="Willems A."/>
        </authorList>
    </citation>
    <scope>NUCLEOTIDE SEQUENCE [LARGE SCALE GENOMIC DNA]</scope>
    <source>
        <strain evidence="12">CCBAU 03422</strain>
    </source>
</reference>
<dbReference type="SUPFAM" id="SSF161098">
    <property type="entry name" value="MetI-like"/>
    <property type="match status" value="1"/>
</dbReference>
<evidence type="ECO:0000256" key="5">
    <source>
        <dbReference type="ARBA" id="ARBA00022989"/>
    </source>
</evidence>
<dbReference type="PANTHER" id="PTHR30406">
    <property type="entry name" value="SULFATE TRANSPORT SYSTEM PERMEASE PROTEIN"/>
    <property type="match status" value="1"/>
</dbReference>
<feature type="transmembrane region" description="Helical" evidence="9">
    <location>
        <begin position="30"/>
        <end position="56"/>
    </location>
</feature>
<evidence type="ECO:0000256" key="9">
    <source>
        <dbReference type="SAM" id="Phobius"/>
    </source>
</evidence>
<keyword evidence="3" id="KW-0813">Transport</keyword>
<feature type="transmembrane region" description="Helical" evidence="9">
    <location>
        <begin position="258"/>
        <end position="282"/>
    </location>
</feature>